<dbReference type="AlphaFoldDB" id="A0A0J7JUF6"/>
<feature type="non-terminal residue" evidence="3">
    <location>
        <position position="222"/>
    </location>
</feature>
<dbReference type="PaxDb" id="67767-A0A0J7JUF6"/>
<reference evidence="3 4" key="1">
    <citation type="submission" date="2015-04" db="EMBL/GenBank/DDBJ databases">
        <title>Lasius niger genome sequencing.</title>
        <authorList>
            <person name="Konorov E.A."/>
            <person name="Nikitin M.A."/>
            <person name="Kirill M.V."/>
            <person name="Chang P."/>
        </authorList>
    </citation>
    <scope>NUCLEOTIDE SEQUENCE [LARGE SCALE GENOMIC DNA]</scope>
    <source>
        <tissue evidence="3">Whole</tissue>
    </source>
</reference>
<protein>
    <submittedName>
        <fullName evidence="3">Uncharacterized protein</fullName>
    </submittedName>
</protein>
<sequence length="222" mass="25576">KMMRSAASRTLQRLTVGAEPCPEAGVIQQPCAQASDAEAYPQPPQRPRTFIRKVDKYGTEYHVLAKRRALLQLHRDPNMEFDFFELPDLVMDLDAEGTKNVRPFDQEDERRYKAECAVSPERTAVKARLRQFEEQIRESRVKCRQILSQPTNIWRITAHDILSAALRGAPPESREIQGHQTTEGAGLPRTQRVLDKIRIENGIPPHATEEDCQLLHWMMLRR</sequence>
<feature type="non-terminal residue" evidence="3">
    <location>
        <position position="1"/>
    </location>
</feature>
<keyword evidence="1" id="KW-0175">Coiled coil</keyword>
<feature type="coiled-coil region" evidence="1">
    <location>
        <begin position="122"/>
        <end position="149"/>
    </location>
</feature>
<keyword evidence="4" id="KW-1185">Reference proteome</keyword>
<dbReference type="EMBL" id="LBMM01032761">
    <property type="protein sequence ID" value="KMQ81684.1"/>
    <property type="molecule type" value="Genomic_DNA"/>
</dbReference>
<comment type="caution">
    <text evidence="3">The sequence shown here is derived from an EMBL/GenBank/DDBJ whole genome shotgun (WGS) entry which is preliminary data.</text>
</comment>
<dbReference type="Proteomes" id="UP000036403">
    <property type="component" value="Unassembled WGS sequence"/>
</dbReference>
<feature type="region of interest" description="Disordered" evidence="2">
    <location>
        <begin position="169"/>
        <end position="191"/>
    </location>
</feature>
<evidence type="ECO:0000256" key="2">
    <source>
        <dbReference type="SAM" id="MobiDB-lite"/>
    </source>
</evidence>
<accession>A0A0J7JUF6</accession>
<name>A0A0J7JUF6_LASNI</name>
<evidence type="ECO:0000313" key="3">
    <source>
        <dbReference type="EMBL" id="KMQ81684.1"/>
    </source>
</evidence>
<organism evidence="3 4">
    <name type="scientific">Lasius niger</name>
    <name type="common">Black garden ant</name>
    <dbReference type="NCBI Taxonomy" id="67767"/>
    <lineage>
        <taxon>Eukaryota</taxon>
        <taxon>Metazoa</taxon>
        <taxon>Ecdysozoa</taxon>
        <taxon>Arthropoda</taxon>
        <taxon>Hexapoda</taxon>
        <taxon>Insecta</taxon>
        <taxon>Pterygota</taxon>
        <taxon>Neoptera</taxon>
        <taxon>Endopterygota</taxon>
        <taxon>Hymenoptera</taxon>
        <taxon>Apocrita</taxon>
        <taxon>Aculeata</taxon>
        <taxon>Formicoidea</taxon>
        <taxon>Formicidae</taxon>
        <taxon>Formicinae</taxon>
        <taxon>Lasius</taxon>
        <taxon>Lasius</taxon>
    </lineage>
</organism>
<evidence type="ECO:0000313" key="4">
    <source>
        <dbReference type="Proteomes" id="UP000036403"/>
    </source>
</evidence>
<evidence type="ECO:0000256" key="1">
    <source>
        <dbReference type="SAM" id="Coils"/>
    </source>
</evidence>
<dbReference type="OrthoDB" id="4581301at2759"/>
<proteinExistence type="predicted"/>
<gene>
    <name evidence="3" type="ORF">RF55_25554</name>
</gene>